<evidence type="ECO:0000313" key="2">
    <source>
        <dbReference type="Proteomes" id="UP000244161"/>
    </source>
</evidence>
<dbReference type="EMBL" id="QAOM01000001">
    <property type="protein sequence ID" value="PTQ86359.1"/>
    <property type="molecule type" value="Genomic_DNA"/>
</dbReference>
<proteinExistence type="predicted"/>
<accession>A0A2T5IRA6</accession>
<protein>
    <submittedName>
        <fullName evidence="1">Uncharacterized protein DUF771</fullName>
    </submittedName>
</protein>
<dbReference type="AlphaFoldDB" id="A0A2T5IRA6"/>
<dbReference type="Pfam" id="PF05595">
    <property type="entry name" value="DUF771"/>
    <property type="match status" value="1"/>
</dbReference>
<evidence type="ECO:0000313" key="1">
    <source>
        <dbReference type="EMBL" id="PTQ86359.1"/>
    </source>
</evidence>
<dbReference type="InterPro" id="IPR008489">
    <property type="entry name" value="DUF771"/>
</dbReference>
<organism evidence="1 2">
    <name type="scientific">Trichococcus patagoniensis</name>
    <dbReference type="NCBI Taxonomy" id="382641"/>
    <lineage>
        <taxon>Bacteria</taxon>
        <taxon>Bacillati</taxon>
        <taxon>Bacillota</taxon>
        <taxon>Bacilli</taxon>
        <taxon>Lactobacillales</taxon>
        <taxon>Carnobacteriaceae</taxon>
        <taxon>Trichococcus</taxon>
    </lineage>
</organism>
<gene>
    <name evidence="1" type="ORF">C8U37_101200</name>
</gene>
<reference evidence="1 2" key="1">
    <citation type="submission" date="2018-04" db="EMBL/GenBank/DDBJ databases">
        <title>Genomic Encyclopedia of Archaeal and Bacterial Type Strains, Phase II (KMG-II): from individual species to whole genera.</title>
        <authorList>
            <person name="Goeker M."/>
        </authorList>
    </citation>
    <scope>NUCLEOTIDE SEQUENCE [LARGE SCALE GENOMIC DNA]</scope>
    <source>
        <strain evidence="1 2">DSM 18806</strain>
    </source>
</reference>
<keyword evidence="2" id="KW-1185">Reference proteome</keyword>
<sequence length="91" mass="11065">MKRKVEVGKIETLAWFKEQVKIKNGELVKERILYPYRKELEKFVRYPSGKREPWKFHKNLTTQWIEKNFDKIAGRKKDSEKKALRVQKMAI</sequence>
<comment type="caution">
    <text evidence="1">The sequence shown here is derived from an EMBL/GenBank/DDBJ whole genome shotgun (WGS) entry which is preliminary data.</text>
</comment>
<name>A0A2T5IRA6_9LACT</name>
<dbReference type="Proteomes" id="UP000244161">
    <property type="component" value="Unassembled WGS sequence"/>
</dbReference>